<dbReference type="EMBL" id="OUUW01000002">
    <property type="protein sequence ID" value="SPP76887.1"/>
    <property type="molecule type" value="Genomic_DNA"/>
</dbReference>
<dbReference type="PROSITE" id="PS00388">
    <property type="entry name" value="PROTEASOME_ALPHA_1"/>
    <property type="match status" value="1"/>
</dbReference>
<evidence type="ECO:0000259" key="6">
    <source>
        <dbReference type="PROSITE" id="PS00388"/>
    </source>
</evidence>
<organism evidence="7 8">
    <name type="scientific">Drosophila guanche</name>
    <name type="common">Fruit fly</name>
    <dbReference type="NCBI Taxonomy" id="7266"/>
    <lineage>
        <taxon>Eukaryota</taxon>
        <taxon>Metazoa</taxon>
        <taxon>Ecdysozoa</taxon>
        <taxon>Arthropoda</taxon>
        <taxon>Hexapoda</taxon>
        <taxon>Insecta</taxon>
        <taxon>Pterygota</taxon>
        <taxon>Neoptera</taxon>
        <taxon>Endopterygota</taxon>
        <taxon>Diptera</taxon>
        <taxon>Brachycera</taxon>
        <taxon>Muscomorpha</taxon>
        <taxon>Ephydroidea</taxon>
        <taxon>Drosophilidae</taxon>
        <taxon>Drosophila</taxon>
        <taxon>Sophophora</taxon>
    </lineage>
</organism>
<dbReference type="InterPro" id="IPR023332">
    <property type="entry name" value="Proteasome_alpha-type"/>
</dbReference>
<dbReference type="Pfam" id="PF00227">
    <property type="entry name" value="Proteasome"/>
    <property type="match status" value="1"/>
</dbReference>
<proteinExistence type="inferred from homology"/>
<evidence type="ECO:0000256" key="3">
    <source>
        <dbReference type="PROSITE-ProRule" id="PRU00808"/>
    </source>
</evidence>
<accession>A0A3B0J572</accession>
<dbReference type="PROSITE" id="PS51475">
    <property type="entry name" value="PROTEASOME_ALPHA_2"/>
    <property type="match status" value="1"/>
</dbReference>
<protein>
    <recommendedName>
        <fullName evidence="4">Proteasome subunit alpha type</fullName>
    </recommendedName>
</protein>
<comment type="subcellular location">
    <subcellularLocation>
        <location evidence="4">Cytoplasm</location>
    </subcellularLocation>
    <subcellularLocation>
        <location evidence="4">Nucleus</location>
    </subcellularLocation>
</comment>
<dbReference type="InterPro" id="IPR001353">
    <property type="entry name" value="Proteasome_sua/b"/>
</dbReference>
<keyword evidence="4" id="KW-0539">Nucleus</keyword>
<feature type="domain" description="Proteasome alpha-type subunits" evidence="6">
    <location>
        <begin position="6"/>
        <end position="28"/>
    </location>
</feature>
<comment type="function">
    <text evidence="1">The proteasome is a multicatalytic proteinase complex which is characterized by its ability to cleave peptides with Arg, Phe, Tyr, Leu, and Glu adjacent to the leaving group at neutral or slightly basic pH. The proteasome has an ATP-dependent proteolytic activity.</text>
</comment>
<keyword evidence="8" id="KW-1185">Reference proteome</keyword>
<evidence type="ECO:0000256" key="4">
    <source>
        <dbReference type="RuleBase" id="RU000551"/>
    </source>
</evidence>
<dbReference type="InterPro" id="IPR000426">
    <property type="entry name" value="Proteasome_asu_N"/>
</dbReference>
<sequence length="293" mass="32048">MFRNQYDGDVSVWSPQGRLHQVEYAMEAVKQGTATVGLKGRDAVVLVALGKSSQLSVAMRKIIPIDEHLGIAIAGITADARVLSRYLHSSCLGYRYNYNNVYPVERLMTNLGNKMQCTTQRYDRRPYGVALLVAGYDQKGPNLYQVMPSAVNYNCKAQSIGSRSQGARTYLERNLDCFLKCSNEELICHGILAIKTSQPIDLTSGEQEKAAAAANITVAIVGKDQPFQMLSEEQVEHYTKMANDMGAAAQPQPPINPDDDDDDGDDGRPPGALIEPEVGGVADPQVDVVLMEH</sequence>
<dbReference type="AlphaFoldDB" id="A0A3B0J572"/>
<dbReference type="GO" id="GO:0006511">
    <property type="term" value="P:ubiquitin-dependent protein catabolic process"/>
    <property type="evidence" value="ECO:0007669"/>
    <property type="project" value="InterPro"/>
</dbReference>
<dbReference type="GO" id="GO:0005737">
    <property type="term" value="C:cytoplasm"/>
    <property type="evidence" value="ECO:0007669"/>
    <property type="project" value="UniProtKB-SubCell"/>
</dbReference>
<evidence type="ECO:0000256" key="5">
    <source>
        <dbReference type="SAM" id="MobiDB-lite"/>
    </source>
</evidence>
<evidence type="ECO:0000313" key="8">
    <source>
        <dbReference type="Proteomes" id="UP000268350"/>
    </source>
</evidence>
<dbReference type="OMA" id="NCKAQSI"/>
<comment type="subunit">
    <text evidence="4">The 20S proteasome core is composed of 28 subunits that are arranged in four stacked rings, resulting in a barrel-shaped structure. The two end rings are each formed by seven alpha subunits, and the two central rings are each formed by seven beta subunits.</text>
</comment>
<comment type="similarity">
    <text evidence="3 4">Belongs to the peptidase T1A family.</text>
</comment>
<evidence type="ECO:0000313" key="7">
    <source>
        <dbReference type="EMBL" id="SPP76887.1"/>
    </source>
</evidence>
<dbReference type="GO" id="GO:0019773">
    <property type="term" value="C:proteasome core complex, alpha-subunit complex"/>
    <property type="evidence" value="ECO:0007669"/>
    <property type="project" value="UniProtKB-UniRule"/>
</dbReference>
<dbReference type="SUPFAM" id="SSF56235">
    <property type="entry name" value="N-terminal nucleophile aminohydrolases (Ntn hydrolases)"/>
    <property type="match status" value="1"/>
</dbReference>
<dbReference type="FunFam" id="3.60.20.10:FF:000063">
    <property type="entry name" value="Proteasome subunit alpha type"/>
    <property type="match status" value="1"/>
</dbReference>
<dbReference type="Pfam" id="PF10584">
    <property type="entry name" value="Proteasome_A_N"/>
    <property type="match status" value="1"/>
</dbReference>
<dbReference type="PANTHER" id="PTHR11599">
    <property type="entry name" value="PROTEASOME SUBUNIT ALPHA/BETA"/>
    <property type="match status" value="1"/>
</dbReference>
<dbReference type="GO" id="GO:0005634">
    <property type="term" value="C:nucleus"/>
    <property type="evidence" value="ECO:0007669"/>
    <property type="project" value="UniProtKB-SubCell"/>
</dbReference>
<gene>
    <name evidence="7" type="ORF">DGUA_6G007488</name>
</gene>
<dbReference type="InterPro" id="IPR050115">
    <property type="entry name" value="Proteasome_alpha"/>
</dbReference>
<dbReference type="Proteomes" id="UP000268350">
    <property type="component" value="Unassembled WGS sequence"/>
</dbReference>
<evidence type="ECO:0000256" key="2">
    <source>
        <dbReference type="ARBA" id="ARBA00022942"/>
    </source>
</evidence>
<dbReference type="STRING" id="7266.A0A3B0J572"/>
<dbReference type="SMART" id="SM00948">
    <property type="entry name" value="Proteasome_A_N"/>
    <property type="match status" value="1"/>
</dbReference>
<feature type="region of interest" description="Disordered" evidence="5">
    <location>
        <begin position="246"/>
        <end position="286"/>
    </location>
</feature>
<evidence type="ECO:0000256" key="1">
    <source>
        <dbReference type="ARBA" id="ARBA00002000"/>
    </source>
</evidence>
<reference evidence="8" key="1">
    <citation type="submission" date="2018-01" db="EMBL/GenBank/DDBJ databases">
        <authorList>
            <person name="Alioto T."/>
            <person name="Alioto T."/>
        </authorList>
    </citation>
    <scope>NUCLEOTIDE SEQUENCE [LARGE SCALE GENOMIC DNA]</scope>
</reference>
<dbReference type="Gene3D" id="3.60.20.10">
    <property type="entry name" value="Glutamine Phosphoribosylpyrophosphate, subunit 1, domain 1"/>
    <property type="match status" value="1"/>
</dbReference>
<name>A0A3B0J572_DROGU</name>
<keyword evidence="2 3" id="KW-0647">Proteasome</keyword>
<dbReference type="OrthoDB" id="431557at2759"/>
<keyword evidence="4" id="KW-0963">Cytoplasm</keyword>
<dbReference type="InterPro" id="IPR029055">
    <property type="entry name" value="Ntn_hydrolases_N"/>
</dbReference>